<dbReference type="EMBL" id="LAVV01007480">
    <property type="protein sequence ID" value="KNZ55791.1"/>
    <property type="molecule type" value="Genomic_DNA"/>
</dbReference>
<name>A0A0L6V4U4_9BASI</name>
<dbReference type="PANTHER" id="PTHR34315:SF1">
    <property type="entry name" value="INTRADIOL RING-CLEAVAGE DIOXYGENASES DOMAIN-CONTAINING PROTEIN-RELATED"/>
    <property type="match status" value="1"/>
</dbReference>
<dbReference type="Gene3D" id="2.60.130.10">
    <property type="entry name" value="Aromatic compound dioxygenase"/>
    <property type="match status" value="1"/>
</dbReference>
<evidence type="ECO:0000313" key="3">
    <source>
        <dbReference type="EMBL" id="KNZ55791.1"/>
    </source>
</evidence>
<dbReference type="AlphaFoldDB" id="A0A0L6V4U4"/>
<comment type="caution">
    <text evidence="3">The sequence shown here is derived from an EMBL/GenBank/DDBJ whole genome shotgun (WGS) entry which is preliminary data.</text>
</comment>
<feature type="compositionally biased region" description="Low complexity" evidence="1">
    <location>
        <begin position="138"/>
        <end position="149"/>
    </location>
</feature>
<dbReference type="InterPro" id="IPR000627">
    <property type="entry name" value="Intradiol_dOase_C"/>
</dbReference>
<dbReference type="GO" id="GO:0016702">
    <property type="term" value="F:oxidoreductase activity, acting on single donors with incorporation of molecular oxygen, incorporation of two atoms of oxygen"/>
    <property type="evidence" value="ECO:0007669"/>
    <property type="project" value="InterPro"/>
</dbReference>
<evidence type="ECO:0000259" key="2">
    <source>
        <dbReference type="Pfam" id="PF00775"/>
    </source>
</evidence>
<feature type="region of interest" description="Disordered" evidence="1">
    <location>
        <begin position="129"/>
        <end position="149"/>
    </location>
</feature>
<evidence type="ECO:0000313" key="4">
    <source>
        <dbReference type="Proteomes" id="UP000037035"/>
    </source>
</evidence>
<dbReference type="PANTHER" id="PTHR34315">
    <property type="match status" value="1"/>
</dbReference>
<dbReference type="STRING" id="27349.A0A0L6V4U4"/>
<keyword evidence="4" id="KW-1185">Reference proteome</keyword>
<organism evidence="3 4">
    <name type="scientific">Puccinia sorghi</name>
    <dbReference type="NCBI Taxonomy" id="27349"/>
    <lineage>
        <taxon>Eukaryota</taxon>
        <taxon>Fungi</taxon>
        <taxon>Dikarya</taxon>
        <taxon>Basidiomycota</taxon>
        <taxon>Pucciniomycotina</taxon>
        <taxon>Pucciniomycetes</taxon>
        <taxon>Pucciniales</taxon>
        <taxon>Pucciniaceae</taxon>
        <taxon>Puccinia</taxon>
    </lineage>
</organism>
<accession>A0A0L6V4U4</accession>
<reference evidence="3 4" key="1">
    <citation type="submission" date="2015-08" db="EMBL/GenBank/DDBJ databases">
        <title>Next Generation Sequencing and Analysis of the Genome of Puccinia sorghi L Schw, the Causal Agent of Maize Common Rust.</title>
        <authorList>
            <person name="Rochi L."/>
            <person name="Burguener G."/>
            <person name="Darino M."/>
            <person name="Turjanski A."/>
            <person name="Kreff E."/>
            <person name="Dieguez M.J."/>
            <person name="Sacco F."/>
        </authorList>
    </citation>
    <scope>NUCLEOTIDE SEQUENCE [LARGE SCALE GENOMIC DNA]</scope>
    <source>
        <strain evidence="3 4">RO10H11247</strain>
    </source>
</reference>
<dbReference type="OrthoDB" id="121380at2759"/>
<dbReference type="SUPFAM" id="SSF49482">
    <property type="entry name" value="Aromatic compound dioxygenase"/>
    <property type="match status" value="1"/>
</dbReference>
<proteinExistence type="predicted"/>
<dbReference type="Proteomes" id="UP000037035">
    <property type="component" value="Unassembled WGS sequence"/>
</dbReference>
<protein>
    <recommendedName>
        <fullName evidence="2">Intradiol ring-cleavage dioxygenases domain-containing protein</fullName>
    </recommendedName>
</protein>
<dbReference type="GO" id="GO:0008199">
    <property type="term" value="F:ferric iron binding"/>
    <property type="evidence" value="ECO:0007669"/>
    <property type="project" value="InterPro"/>
</dbReference>
<sequence>MRRAHLIVRVRSWKHQRPAFQRFLALDFESLNIRELYVSIARAIADCNSTSQRRRLLTLLLWDVLLARCASGRPDQELQRKPDSMVWLLFHATLRGAFSASSATITATLLVLSFVSCRISESSRPTLMHRALPPTTKSESQSGSPPSLQGQHYIKNTLLRSNLTENQPGLPLSIAITVVDTASCAPVENALVEIWGSNNQGLYSGSSDDRSSWLRGGLATGKYLHAEGIATFNTIYPGPECEFKAGSPPVCQLRIVRTDWFEVSGNKTIDSDSVQHAAATGQVFFPNDLNHQVYKDTIYKAASTKAVKNEADPCHQAGSSFWAAQTEPFARGTNGGIRAHLTISFNINDPPKIEIGPAPGQCTPHNTTSADTAELAQADLPISVATSSQPPVFAIMMIINMMLLYTL</sequence>
<feature type="domain" description="Intradiol ring-cleavage dioxygenases" evidence="2">
    <location>
        <begin position="154"/>
        <end position="307"/>
    </location>
</feature>
<dbReference type="InterPro" id="IPR015889">
    <property type="entry name" value="Intradiol_dOase_core"/>
</dbReference>
<gene>
    <name evidence="3" type="ORF">VP01_2580g2</name>
</gene>
<evidence type="ECO:0000256" key="1">
    <source>
        <dbReference type="SAM" id="MobiDB-lite"/>
    </source>
</evidence>
<dbReference type="VEuPathDB" id="FungiDB:VP01_2580g2"/>
<dbReference type="Pfam" id="PF00775">
    <property type="entry name" value="Dioxygenase_C"/>
    <property type="match status" value="1"/>
</dbReference>